<keyword evidence="1" id="KW-0732">Signal</keyword>
<reference evidence="3" key="1">
    <citation type="journal article" date="2021" name="PeerJ">
        <title>Extensive microbial diversity within the chicken gut microbiome revealed by metagenomics and culture.</title>
        <authorList>
            <person name="Gilroy R."/>
            <person name="Ravi A."/>
            <person name="Getino M."/>
            <person name="Pursley I."/>
            <person name="Horton D.L."/>
            <person name="Alikhan N.F."/>
            <person name="Baker D."/>
            <person name="Gharbi K."/>
            <person name="Hall N."/>
            <person name="Watson M."/>
            <person name="Adriaenssens E.M."/>
            <person name="Foster-Nyarko E."/>
            <person name="Jarju S."/>
            <person name="Secka A."/>
            <person name="Antonio M."/>
            <person name="Oren A."/>
            <person name="Chaudhuri R.R."/>
            <person name="La Ragione R."/>
            <person name="Hildebrand F."/>
            <person name="Pallen M.J."/>
        </authorList>
    </citation>
    <scope>NUCLEOTIDE SEQUENCE</scope>
    <source>
        <strain evidence="3">CHK169-2315</strain>
    </source>
</reference>
<evidence type="ECO:0000313" key="3">
    <source>
        <dbReference type="EMBL" id="HIV73904.1"/>
    </source>
</evidence>
<dbReference type="SUPFAM" id="SSF50685">
    <property type="entry name" value="Barwin-like endoglucanases"/>
    <property type="match status" value="1"/>
</dbReference>
<gene>
    <name evidence="3" type="ORF">H9895_02350</name>
</gene>
<dbReference type="EMBL" id="DXHX01000031">
    <property type="protein sequence ID" value="HIV73904.1"/>
    <property type="molecule type" value="Genomic_DNA"/>
</dbReference>
<dbReference type="InterPro" id="IPR051933">
    <property type="entry name" value="Resuscitation_pf_RpfB"/>
</dbReference>
<dbReference type="Pfam" id="PF06725">
    <property type="entry name" value="3D"/>
    <property type="match status" value="1"/>
</dbReference>
<dbReference type="Proteomes" id="UP000823937">
    <property type="component" value="Unassembled WGS sequence"/>
</dbReference>
<comment type="caution">
    <text evidence="3">The sequence shown here is derived from an EMBL/GenBank/DDBJ whole genome shotgun (WGS) entry which is preliminary data.</text>
</comment>
<dbReference type="GO" id="GO:0004553">
    <property type="term" value="F:hydrolase activity, hydrolyzing O-glycosyl compounds"/>
    <property type="evidence" value="ECO:0007669"/>
    <property type="project" value="InterPro"/>
</dbReference>
<evidence type="ECO:0000259" key="2">
    <source>
        <dbReference type="Pfam" id="PF06725"/>
    </source>
</evidence>
<dbReference type="CDD" id="cd22786">
    <property type="entry name" value="DPBB_YuiC-like"/>
    <property type="match status" value="1"/>
</dbReference>
<dbReference type="GO" id="GO:0019867">
    <property type="term" value="C:outer membrane"/>
    <property type="evidence" value="ECO:0007669"/>
    <property type="project" value="InterPro"/>
</dbReference>
<sequence>MVGKMIMSILFTTAVYTTFTDVTNMSVGDAMRKYEEKVESGTSMLTEKMLAPFRKIENLKEEAVNGQKSNVLDLEQFPVKKVVATGYTAGEESTGKTEEDPAYGITYAGVPVVRDLISTIAADLDVFPLGTILYIPGYGLGVVTDIGAAITGNKIDLYFDTVREVYDIWGKQELDVYIIKEGDGAITEEEIAAWNDGEVQEVFQVNSMERDS</sequence>
<dbReference type="Gene3D" id="2.40.40.10">
    <property type="entry name" value="RlpA-like domain"/>
    <property type="match status" value="1"/>
</dbReference>
<proteinExistence type="predicted"/>
<dbReference type="InterPro" id="IPR010611">
    <property type="entry name" value="3D_dom"/>
</dbReference>
<evidence type="ECO:0000256" key="1">
    <source>
        <dbReference type="ARBA" id="ARBA00022729"/>
    </source>
</evidence>
<organism evidence="3 4">
    <name type="scientific">Candidatus Pseudogracilibacillus intestinigallinarum</name>
    <dbReference type="NCBI Taxonomy" id="2838742"/>
    <lineage>
        <taxon>Bacteria</taxon>
        <taxon>Bacillati</taxon>
        <taxon>Bacillota</taxon>
        <taxon>Bacilli</taxon>
        <taxon>Bacillales</taxon>
        <taxon>Bacillaceae</taxon>
        <taxon>Pseudogracilibacillus</taxon>
    </lineage>
</organism>
<dbReference type="GO" id="GO:0009254">
    <property type="term" value="P:peptidoglycan turnover"/>
    <property type="evidence" value="ECO:0007669"/>
    <property type="project" value="InterPro"/>
</dbReference>
<dbReference type="PANTHER" id="PTHR39160">
    <property type="entry name" value="CELL WALL-BINDING PROTEIN YOCH"/>
    <property type="match status" value="1"/>
</dbReference>
<feature type="domain" description="3D" evidence="2">
    <location>
        <begin position="118"/>
        <end position="180"/>
    </location>
</feature>
<reference evidence="3" key="2">
    <citation type="submission" date="2021-04" db="EMBL/GenBank/DDBJ databases">
        <authorList>
            <person name="Gilroy R."/>
        </authorList>
    </citation>
    <scope>NUCLEOTIDE SEQUENCE</scope>
    <source>
        <strain evidence="3">CHK169-2315</strain>
    </source>
</reference>
<protein>
    <submittedName>
        <fullName evidence="3">3D domain-containing protein</fullName>
    </submittedName>
</protein>
<name>A0A9D1PKD7_9BACI</name>
<evidence type="ECO:0000313" key="4">
    <source>
        <dbReference type="Proteomes" id="UP000823937"/>
    </source>
</evidence>
<dbReference type="PANTHER" id="PTHR39160:SF4">
    <property type="entry name" value="RESUSCITATION-PROMOTING FACTOR RPFB"/>
    <property type="match status" value="1"/>
</dbReference>
<dbReference type="InterPro" id="IPR036908">
    <property type="entry name" value="RlpA-like_sf"/>
</dbReference>
<accession>A0A9D1PKD7</accession>
<dbReference type="AlphaFoldDB" id="A0A9D1PKD7"/>